<dbReference type="GO" id="GO:0006310">
    <property type="term" value="P:DNA recombination"/>
    <property type="evidence" value="ECO:0007669"/>
    <property type="project" value="UniProtKB-KW"/>
</dbReference>
<comment type="caution">
    <text evidence="7">The sequence shown here is derived from an EMBL/GenBank/DDBJ whole genome shotgun (WGS) entry which is preliminary data.</text>
</comment>
<evidence type="ECO:0000256" key="2">
    <source>
        <dbReference type="ARBA" id="ARBA00022908"/>
    </source>
</evidence>
<dbReference type="Gene3D" id="1.10.443.10">
    <property type="entry name" value="Intergrase catalytic core"/>
    <property type="match status" value="1"/>
</dbReference>
<sequence>MKEKKVTGHLKNVKGIYHLVLNYYDENGKRKTPSITTKLPVRGNKKQANAMLKYLIDSFEIPTGDKKANLKSYFTKDMLQKKSQDKDITTKKKERPDKKSKNKRIKVHKDMLFSDFMIYWVNATQNNYERSTYGTYLMQINSNIAPYFREQEITLSDLTSFDIQDFYSYAFETKKVSANTVLKWHANIHKALEYAVQNKLITENPSKNVSKPKKIQFTGSAYSQDELDRLFQAAKGDPLELGIYLAAFYGLRREEVVGIKWDAIDFEAKTIKVGTTVTVTNINGKLEEVEKDRAKNKSSYRVYPLPNLFEELLIKLKNDQTKNKQLAGRSYNYKYEDYIYVDKLGNRIKPGYITQHFALVLKKNNLRHIRFHDLRHTCATRMCIKGENLVKVQKWLGHSSITTTANTYAHLDVLSKIESANMMLDILPDSLI</sequence>
<feature type="compositionally biased region" description="Basic and acidic residues" evidence="5">
    <location>
        <begin position="84"/>
        <end position="99"/>
    </location>
</feature>
<protein>
    <submittedName>
        <fullName evidence="7">Site-specific integrase</fullName>
    </submittedName>
</protein>
<dbReference type="PANTHER" id="PTHR30349:SF41">
    <property type="entry name" value="INTEGRASE_RECOMBINASE PROTEIN MJ0367-RELATED"/>
    <property type="match status" value="1"/>
</dbReference>
<dbReference type="Gene3D" id="1.10.150.130">
    <property type="match status" value="1"/>
</dbReference>
<dbReference type="EMBL" id="QUSL01000020">
    <property type="protein sequence ID" value="RGD83770.1"/>
    <property type="molecule type" value="Genomic_DNA"/>
</dbReference>
<dbReference type="Pfam" id="PF00589">
    <property type="entry name" value="Phage_integrase"/>
    <property type="match status" value="1"/>
</dbReference>
<dbReference type="GeneID" id="78228994"/>
<evidence type="ECO:0000256" key="5">
    <source>
        <dbReference type="SAM" id="MobiDB-lite"/>
    </source>
</evidence>
<organism evidence="7 8">
    <name type="scientific">Thomasclavelia ramosa</name>
    <dbReference type="NCBI Taxonomy" id="1547"/>
    <lineage>
        <taxon>Bacteria</taxon>
        <taxon>Bacillati</taxon>
        <taxon>Bacillota</taxon>
        <taxon>Erysipelotrichia</taxon>
        <taxon>Erysipelotrichales</taxon>
        <taxon>Coprobacillaceae</taxon>
        <taxon>Thomasclavelia</taxon>
    </lineage>
</organism>
<dbReference type="PANTHER" id="PTHR30349">
    <property type="entry name" value="PHAGE INTEGRASE-RELATED"/>
    <property type="match status" value="1"/>
</dbReference>
<dbReference type="InterPro" id="IPR013762">
    <property type="entry name" value="Integrase-like_cat_sf"/>
</dbReference>
<dbReference type="InterPro" id="IPR002104">
    <property type="entry name" value="Integrase_catalytic"/>
</dbReference>
<dbReference type="AlphaFoldDB" id="A0A3E3EBF3"/>
<dbReference type="Pfam" id="PF14659">
    <property type="entry name" value="Phage_int_SAM_3"/>
    <property type="match status" value="1"/>
</dbReference>
<dbReference type="Proteomes" id="UP000261032">
    <property type="component" value="Unassembled WGS sequence"/>
</dbReference>
<name>A0A3E3EBF3_9FIRM</name>
<dbReference type="CDD" id="cd01189">
    <property type="entry name" value="INT_ICEBs1_C_like"/>
    <property type="match status" value="1"/>
</dbReference>
<keyword evidence="4" id="KW-0233">DNA recombination</keyword>
<keyword evidence="3" id="KW-0238">DNA-binding</keyword>
<evidence type="ECO:0000259" key="6">
    <source>
        <dbReference type="PROSITE" id="PS51898"/>
    </source>
</evidence>
<evidence type="ECO:0000256" key="4">
    <source>
        <dbReference type="ARBA" id="ARBA00023172"/>
    </source>
</evidence>
<dbReference type="GO" id="GO:0015074">
    <property type="term" value="P:DNA integration"/>
    <property type="evidence" value="ECO:0007669"/>
    <property type="project" value="UniProtKB-KW"/>
</dbReference>
<comment type="similarity">
    <text evidence="1">Belongs to the 'phage' integrase family.</text>
</comment>
<evidence type="ECO:0000256" key="1">
    <source>
        <dbReference type="ARBA" id="ARBA00008857"/>
    </source>
</evidence>
<accession>A0A3E3EBF3</accession>
<feature type="domain" description="Tyr recombinase" evidence="6">
    <location>
        <begin position="217"/>
        <end position="421"/>
    </location>
</feature>
<evidence type="ECO:0000256" key="3">
    <source>
        <dbReference type="ARBA" id="ARBA00023125"/>
    </source>
</evidence>
<keyword evidence="2" id="KW-0229">DNA integration</keyword>
<proteinExistence type="inferred from homology"/>
<dbReference type="PROSITE" id="PS51898">
    <property type="entry name" value="TYR_RECOMBINASE"/>
    <property type="match status" value="1"/>
</dbReference>
<dbReference type="InterPro" id="IPR050090">
    <property type="entry name" value="Tyrosine_recombinase_XerCD"/>
</dbReference>
<gene>
    <name evidence="7" type="ORF">DXB93_12110</name>
</gene>
<evidence type="ECO:0000313" key="8">
    <source>
        <dbReference type="Proteomes" id="UP000261032"/>
    </source>
</evidence>
<feature type="region of interest" description="Disordered" evidence="5">
    <location>
        <begin position="84"/>
        <end position="103"/>
    </location>
</feature>
<evidence type="ECO:0000313" key="7">
    <source>
        <dbReference type="EMBL" id="RGD83770.1"/>
    </source>
</evidence>
<dbReference type="RefSeq" id="WP_008787709.1">
    <property type="nucleotide sequence ID" value="NZ_QUSL01000020.1"/>
</dbReference>
<dbReference type="GO" id="GO:0003677">
    <property type="term" value="F:DNA binding"/>
    <property type="evidence" value="ECO:0007669"/>
    <property type="project" value="UniProtKB-KW"/>
</dbReference>
<reference evidence="7 8" key="1">
    <citation type="submission" date="2018-08" db="EMBL/GenBank/DDBJ databases">
        <title>A genome reference for cultivated species of the human gut microbiota.</title>
        <authorList>
            <person name="Zou Y."/>
            <person name="Xue W."/>
            <person name="Luo G."/>
        </authorList>
    </citation>
    <scope>NUCLEOTIDE SEQUENCE [LARGE SCALE GENOMIC DNA]</scope>
    <source>
        <strain evidence="7 8">OM06-4</strain>
    </source>
</reference>
<dbReference type="InterPro" id="IPR011010">
    <property type="entry name" value="DNA_brk_join_enz"/>
</dbReference>
<dbReference type="InterPro" id="IPR010998">
    <property type="entry name" value="Integrase_recombinase_N"/>
</dbReference>
<dbReference type="SUPFAM" id="SSF56349">
    <property type="entry name" value="DNA breaking-rejoining enzymes"/>
    <property type="match status" value="1"/>
</dbReference>
<dbReference type="InterPro" id="IPR004107">
    <property type="entry name" value="Integrase_SAM-like_N"/>
</dbReference>